<feature type="domain" description="AprE-like beta-barrel" evidence="11">
    <location>
        <begin position="340"/>
        <end position="430"/>
    </location>
</feature>
<comment type="similarity">
    <text evidence="2 9">Belongs to the membrane fusion protein (MFP) (TC 8.A.1) family.</text>
</comment>
<evidence type="ECO:0000256" key="5">
    <source>
        <dbReference type="ARBA" id="ARBA00022519"/>
    </source>
</evidence>
<dbReference type="InterPro" id="IPR058781">
    <property type="entry name" value="HH_AprE-like"/>
</dbReference>
<keyword evidence="3 9" id="KW-0813">Transport</keyword>
<feature type="domain" description="AprE-like long alpha-helical hairpin" evidence="10">
    <location>
        <begin position="108"/>
        <end position="297"/>
    </location>
</feature>
<dbReference type="Gene3D" id="2.40.50.100">
    <property type="match status" value="1"/>
</dbReference>
<dbReference type="InterPro" id="IPR058982">
    <property type="entry name" value="Beta-barrel_AprE"/>
</dbReference>
<organism evidence="12 13">
    <name type="scientific">Sphingomonas molluscorum</name>
    <dbReference type="NCBI Taxonomy" id="418184"/>
    <lineage>
        <taxon>Bacteria</taxon>
        <taxon>Pseudomonadati</taxon>
        <taxon>Pseudomonadota</taxon>
        <taxon>Alphaproteobacteria</taxon>
        <taxon>Sphingomonadales</taxon>
        <taxon>Sphingomonadaceae</taxon>
        <taxon>Sphingomonas</taxon>
    </lineage>
</organism>
<keyword evidence="7 9" id="KW-1133">Transmembrane helix</keyword>
<keyword evidence="6 9" id="KW-0812">Transmembrane</keyword>
<dbReference type="PANTHER" id="PTHR30386">
    <property type="entry name" value="MEMBRANE FUSION SUBUNIT OF EMRAB-TOLC MULTIDRUG EFFLUX PUMP"/>
    <property type="match status" value="1"/>
</dbReference>
<reference evidence="12 13" key="1">
    <citation type="submission" date="2023-12" db="EMBL/GenBank/DDBJ databases">
        <title>Gut-associated functions are favored during microbiome assembly across C. elegans life.</title>
        <authorList>
            <person name="Zimmermann J."/>
        </authorList>
    </citation>
    <scope>NUCLEOTIDE SEQUENCE [LARGE SCALE GENOMIC DNA]</scope>
    <source>
        <strain evidence="12 13">JUb134</strain>
    </source>
</reference>
<dbReference type="RefSeq" id="WP_165890010.1">
    <property type="nucleotide sequence ID" value="NZ_JBBGZA010000001.1"/>
</dbReference>
<keyword evidence="13" id="KW-1185">Reference proteome</keyword>
<evidence type="ECO:0000256" key="2">
    <source>
        <dbReference type="ARBA" id="ARBA00009477"/>
    </source>
</evidence>
<comment type="caution">
    <text evidence="12">The sequence shown here is derived from an EMBL/GenBank/DDBJ whole genome shotgun (WGS) entry which is preliminary data.</text>
</comment>
<evidence type="ECO:0000259" key="11">
    <source>
        <dbReference type="Pfam" id="PF26002"/>
    </source>
</evidence>
<dbReference type="PANTHER" id="PTHR30386:SF17">
    <property type="entry name" value="ALKALINE PROTEASE SECRETION PROTEIN APRE"/>
    <property type="match status" value="1"/>
</dbReference>
<evidence type="ECO:0000313" key="12">
    <source>
        <dbReference type="EMBL" id="MEJ5095882.1"/>
    </source>
</evidence>
<evidence type="ECO:0000256" key="1">
    <source>
        <dbReference type="ARBA" id="ARBA00004377"/>
    </source>
</evidence>
<evidence type="ECO:0000256" key="8">
    <source>
        <dbReference type="ARBA" id="ARBA00023136"/>
    </source>
</evidence>
<name>A0ABU8Q8M2_9SPHN</name>
<protein>
    <recommendedName>
        <fullName evidence="9">Membrane fusion protein (MFP) family protein</fullName>
    </recommendedName>
</protein>
<dbReference type="Pfam" id="PF25994">
    <property type="entry name" value="HH_AprE"/>
    <property type="match status" value="1"/>
</dbReference>
<comment type="subcellular location">
    <subcellularLocation>
        <location evidence="1 9">Cell inner membrane</location>
        <topology evidence="1 9">Single-pass membrane protein</topology>
    </subcellularLocation>
</comment>
<evidence type="ECO:0000256" key="3">
    <source>
        <dbReference type="ARBA" id="ARBA00022448"/>
    </source>
</evidence>
<gene>
    <name evidence="12" type="ORF">WH159_15240</name>
</gene>
<accession>A0ABU8Q8M2</accession>
<dbReference type="InterPro" id="IPR050739">
    <property type="entry name" value="MFP"/>
</dbReference>
<keyword evidence="8 9" id="KW-0472">Membrane</keyword>
<evidence type="ECO:0000256" key="7">
    <source>
        <dbReference type="ARBA" id="ARBA00022989"/>
    </source>
</evidence>
<dbReference type="NCBIfam" id="TIGR01843">
    <property type="entry name" value="type_I_hlyD"/>
    <property type="match status" value="1"/>
</dbReference>
<dbReference type="EMBL" id="JBBGZA010000001">
    <property type="protein sequence ID" value="MEJ5095882.1"/>
    <property type="molecule type" value="Genomic_DNA"/>
</dbReference>
<feature type="transmembrane region" description="Helical" evidence="9">
    <location>
        <begin position="35"/>
        <end position="53"/>
    </location>
</feature>
<evidence type="ECO:0000256" key="9">
    <source>
        <dbReference type="RuleBase" id="RU365093"/>
    </source>
</evidence>
<dbReference type="PRINTS" id="PR01490">
    <property type="entry name" value="RTXTOXIND"/>
</dbReference>
<sequence length="456" mass="49179">MAPRRVPAASVTGAAGVAGAGDAGADGVEREGRIGWLLVLLFFGVFLGWAAFVRLDAAAYAGGAVAVAGNRQAVQHQQGGIVAALLVREGQRVAQGQVLIELAGSETRALERSLTAQVIALQAQRARLTAQLTGAPLEPPPGFASLEGDDRIEAERAMALQRRELAASETALTDQRVVVAQQGAQLVSRSIGIREQLRAIDAQQRLLEDELRGMRALAVKGFASENRIRALERSAAALKGEVGRLRANDAEVREQIGEKQLQSRSLTSDDRQQLTDLLRTTEFTLNDLMPKLSAAREALANTLIRAPASGQVVGLTVHTVGGVIGAGERLMEIVPERVALVIQARIAPDDADDLFVGQEAEVRIPALHARTLPPILGTISRLSADSFEDQRTGTHYYTGEVVVPEAGLAVMRRHARGREIKPGLPVEILMPLRRRTLLQYLLEPLDQSLWQSFREH</sequence>
<keyword evidence="5 9" id="KW-0997">Cell inner membrane</keyword>
<evidence type="ECO:0000259" key="10">
    <source>
        <dbReference type="Pfam" id="PF25994"/>
    </source>
</evidence>
<evidence type="ECO:0000256" key="6">
    <source>
        <dbReference type="ARBA" id="ARBA00022692"/>
    </source>
</evidence>
<keyword evidence="4 9" id="KW-1003">Cell membrane</keyword>
<proteinExistence type="inferred from homology"/>
<dbReference type="Proteomes" id="UP001380365">
    <property type="component" value="Unassembled WGS sequence"/>
</dbReference>
<evidence type="ECO:0000256" key="4">
    <source>
        <dbReference type="ARBA" id="ARBA00022475"/>
    </source>
</evidence>
<evidence type="ECO:0000313" key="13">
    <source>
        <dbReference type="Proteomes" id="UP001380365"/>
    </source>
</evidence>
<dbReference type="Pfam" id="PF26002">
    <property type="entry name" value="Beta-barrel_AprE"/>
    <property type="match status" value="1"/>
</dbReference>
<dbReference type="InterPro" id="IPR010129">
    <property type="entry name" value="T1SS_HlyD"/>
</dbReference>